<dbReference type="Pfam" id="PF16307">
    <property type="entry name" value="DUF4949"/>
    <property type="match status" value="1"/>
</dbReference>
<organism evidence="2 3">
    <name type="scientific">Legionella busanensis</name>
    <dbReference type="NCBI Taxonomy" id="190655"/>
    <lineage>
        <taxon>Bacteria</taxon>
        <taxon>Pseudomonadati</taxon>
        <taxon>Pseudomonadota</taxon>
        <taxon>Gammaproteobacteria</taxon>
        <taxon>Legionellales</taxon>
        <taxon>Legionellaceae</taxon>
        <taxon>Legionella</taxon>
    </lineage>
</organism>
<evidence type="ECO:0000313" key="2">
    <source>
        <dbReference type="EMBL" id="STX52657.1"/>
    </source>
</evidence>
<dbReference type="Proteomes" id="UP000254794">
    <property type="component" value="Unassembled WGS sequence"/>
</dbReference>
<feature type="signal peptide" evidence="1">
    <location>
        <begin position="1"/>
        <end position="20"/>
    </location>
</feature>
<keyword evidence="3" id="KW-1185">Reference proteome</keyword>
<evidence type="ECO:0000313" key="3">
    <source>
        <dbReference type="Proteomes" id="UP000254794"/>
    </source>
</evidence>
<dbReference type="AlphaFoldDB" id="A0A378JNJ9"/>
<dbReference type="EMBL" id="UGOD01000001">
    <property type="protein sequence ID" value="STX52657.1"/>
    <property type="molecule type" value="Genomic_DNA"/>
</dbReference>
<proteinExistence type="predicted"/>
<dbReference type="OrthoDB" id="5638967at2"/>
<keyword evidence="1" id="KW-0732">Signal</keyword>
<evidence type="ECO:0000256" key="1">
    <source>
        <dbReference type="SAM" id="SignalP"/>
    </source>
</evidence>
<sequence length="144" mass="15817">MKFLSLVLAFPLLISQSAFALTIDKPNACPTIEALSAIGVSNAEEYIKSAWITYRPSSSFGTANDWSFVVFIIEANSAAEAIAKTNSSLPSLSLVEGPVETKYKEWTCIYANNDQSLMAFAVTPPVDFGNWKSFIHKFNLKTTH</sequence>
<name>A0A378JNJ9_9GAMM</name>
<reference evidence="2 3" key="1">
    <citation type="submission" date="2018-06" db="EMBL/GenBank/DDBJ databases">
        <authorList>
            <consortium name="Pathogen Informatics"/>
            <person name="Doyle S."/>
        </authorList>
    </citation>
    <scope>NUCLEOTIDE SEQUENCE [LARGE SCALE GENOMIC DNA]</scope>
    <source>
        <strain evidence="2 3">NCTC13316</strain>
    </source>
</reference>
<gene>
    <name evidence="2" type="primary">hbp_3</name>
    <name evidence="2" type="ORF">NCTC13316_02779</name>
</gene>
<feature type="chain" id="PRO_5016937508" evidence="1">
    <location>
        <begin position="21"/>
        <end position="144"/>
    </location>
</feature>
<dbReference type="RefSeq" id="WP_115332189.1">
    <property type="nucleotide sequence ID" value="NZ_CAAAHP010000003.1"/>
</dbReference>
<dbReference type="InterPro" id="IPR032540">
    <property type="entry name" value="DUF4949"/>
</dbReference>
<protein>
    <submittedName>
        <fullName evidence="2">Hemin binding protein Hbp</fullName>
    </submittedName>
</protein>
<accession>A0A378JNJ9</accession>